<protein>
    <submittedName>
        <fullName evidence="1">UDP-N-acetylmuramoyl-tripeptide--D-alanyl-D-alanine ligase</fullName>
    </submittedName>
</protein>
<dbReference type="GO" id="GO:0005524">
    <property type="term" value="F:ATP binding"/>
    <property type="evidence" value="ECO:0007669"/>
    <property type="project" value="InterPro"/>
</dbReference>
<evidence type="ECO:0000313" key="2">
    <source>
        <dbReference type="Proteomes" id="UP000003465"/>
    </source>
</evidence>
<dbReference type="GO" id="GO:0016874">
    <property type="term" value="F:ligase activity"/>
    <property type="evidence" value="ECO:0007669"/>
    <property type="project" value="UniProtKB-KW"/>
</dbReference>
<dbReference type="SUPFAM" id="SSF53623">
    <property type="entry name" value="MurD-like peptide ligases, catalytic domain"/>
    <property type="match status" value="1"/>
</dbReference>
<dbReference type="Gene3D" id="3.40.1190.10">
    <property type="entry name" value="Mur-like, catalytic domain"/>
    <property type="match status" value="1"/>
</dbReference>
<sequence>MPQLVVIDTRKALAQLGAMNRNAFIDKPVAAMTGSSGKTTVKEML</sequence>
<comment type="caution">
    <text evidence="1">The sequence shown here is derived from an EMBL/GenBank/DDBJ whole genome shotgun (WGS) entry which is preliminary data.</text>
</comment>
<dbReference type="AlphaFoldDB" id="A0A656GLM1"/>
<dbReference type="Proteomes" id="UP000003465">
    <property type="component" value="Unassembled WGS sequence"/>
</dbReference>
<proteinExistence type="predicted"/>
<accession>A0A656GLM1</accession>
<gene>
    <name evidence="1" type="ORF">PSYMO_36283</name>
</gene>
<evidence type="ECO:0000313" key="1">
    <source>
        <dbReference type="EMBL" id="EGH26628.1"/>
    </source>
</evidence>
<feature type="non-terminal residue" evidence="1">
    <location>
        <position position="45"/>
    </location>
</feature>
<organism evidence="1 2">
    <name type="scientific">Pseudomonas amygdali pv. mori str. 301020</name>
    <dbReference type="NCBI Taxonomy" id="629261"/>
    <lineage>
        <taxon>Bacteria</taxon>
        <taxon>Pseudomonadati</taxon>
        <taxon>Pseudomonadota</taxon>
        <taxon>Gammaproteobacteria</taxon>
        <taxon>Pseudomonadales</taxon>
        <taxon>Pseudomonadaceae</taxon>
        <taxon>Pseudomonas</taxon>
        <taxon>Pseudomonas amygdali</taxon>
    </lineage>
</organism>
<keyword evidence="1" id="KW-0436">Ligase</keyword>
<reference evidence="1 2" key="1">
    <citation type="journal article" date="2011" name="PLoS Pathog.">
        <title>Dynamic evolution of pathogenicity revealed by sequencing and comparative genomics of 19 Pseudomonas syringae isolates.</title>
        <authorList>
            <person name="Baltrus D.A."/>
            <person name="Nishimura M.T."/>
            <person name="Romanchuk A."/>
            <person name="Chang J.H."/>
            <person name="Mukhtar M.S."/>
            <person name="Cherkis K."/>
            <person name="Roach J."/>
            <person name="Grant S.R."/>
            <person name="Jones C.D."/>
            <person name="Dangl J.L."/>
        </authorList>
    </citation>
    <scope>NUCLEOTIDE SEQUENCE [LARGE SCALE GENOMIC DNA]</scope>
    <source>
        <strain evidence="1 2">301020</strain>
    </source>
</reference>
<name>A0A656GLM1_PSEA0</name>
<dbReference type="InterPro" id="IPR036565">
    <property type="entry name" value="Mur-like_cat_sf"/>
</dbReference>
<dbReference type="EMBL" id="AEAG01002603">
    <property type="protein sequence ID" value="EGH26628.1"/>
    <property type="molecule type" value="Genomic_DNA"/>
</dbReference>